<evidence type="ECO:0000256" key="3">
    <source>
        <dbReference type="ARBA" id="ARBA00022448"/>
    </source>
</evidence>
<evidence type="ECO:0000256" key="6">
    <source>
        <dbReference type="ARBA" id="ARBA00022927"/>
    </source>
</evidence>
<name>A0AB37GAX8_CORAY</name>
<dbReference type="PANTHER" id="PTHR33909">
    <property type="entry name" value="SEC TRANSLOCON ACCESSORY COMPLEX SUBUNIT YAJC"/>
    <property type="match status" value="1"/>
</dbReference>
<keyword evidence="9" id="KW-0472">Membrane</keyword>
<evidence type="ECO:0000256" key="1">
    <source>
        <dbReference type="ARBA" id="ARBA00004162"/>
    </source>
</evidence>
<keyword evidence="6" id="KW-0653">Protein transport</keyword>
<dbReference type="NCBIfam" id="TIGR00739">
    <property type="entry name" value="yajC"/>
    <property type="match status" value="1"/>
</dbReference>
<feature type="compositionally biased region" description="Basic and acidic residues" evidence="10">
    <location>
        <begin position="98"/>
        <end position="110"/>
    </location>
</feature>
<evidence type="ECO:0000313" key="12">
    <source>
        <dbReference type="EMBL" id="QQB82192.1"/>
    </source>
</evidence>
<evidence type="ECO:0000256" key="7">
    <source>
        <dbReference type="ARBA" id="ARBA00022989"/>
    </source>
</evidence>
<evidence type="ECO:0000256" key="4">
    <source>
        <dbReference type="ARBA" id="ARBA00022475"/>
    </source>
</evidence>
<evidence type="ECO:0000256" key="8">
    <source>
        <dbReference type="ARBA" id="ARBA00023010"/>
    </source>
</evidence>
<dbReference type="Proteomes" id="UP000595198">
    <property type="component" value="Chromosome"/>
</dbReference>
<sequence length="154" mass="16635">MDQTILLLLIFLFLALPIWQIIKQNKQVRTIRDMQDKLAPGAEVITGSGMHGVVVDTTETTVDLIIADGIVTRWEKGAIARNLTTGTGASYAHRDRRGRVSDAPDDHVGDVQEITGHGPDDNAASDINEQVENPNTPSNSDNTGTDGSTSTEKQ</sequence>
<dbReference type="GO" id="GO:0015031">
    <property type="term" value="P:protein transport"/>
    <property type="evidence" value="ECO:0007669"/>
    <property type="project" value="UniProtKB-KW"/>
</dbReference>
<keyword evidence="8" id="KW-0811">Translocation</keyword>
<dbReference type="SMART" id="SM01323">
    <property type="entry name" value="YajC"/>
    <property type="match status" value="1"/>
</dbReference>
<comment type="subcellular location">
    <subcellularLocation>
        <location evidence="1">Cell membrane</location>
        <topology evidence="1">Single-pass membrane protein</topology>
    </subcellularLocation>
</comment>
<dbReference type="EMBL" id="CP066023">
    <property type="protein sequence ID" value="QQB82192.1"/>
    <property type="molecule type" value="Genomic_DNA"/>
</dbReference>
<evidence type="ECO:0000313" key="11">
    <source>
        <dbReference type="EMBL" id="QPR30354.1"/>
    </source>
</evidence>
<dbReference type="EMBL" id="CP065628">
    <property type="protein sequence ID" value="QPR30354.1"/>
    <property type="molecule type" value="Genomic_DNA"/>
</dbReference>
<accession>A0AB37GAX8</accession>
<feature type="region of interest" description="Disordered" evidence="10">
    <location>
        <begin position="85"/>
        <end position="154"/>
    </location>
</feature>
<feature type="compositionally biased region" description="Polar residues" evidence="10">
    <location>
        <begin position="125"/>
        <end position="137"/>
    </location>
</feature>
<evidence type="ECO:0000256" key="2">
    <source>
        <dbReference type="ARBA" id="ARBA00006742"/>
    </source>
</evidence>
<keyword evidence="4" id="KW-1003">Cell membrane</keyword>
<dbReference type="Proteomes" id="UP000594774">
    <property type="component" value="Chromosome"/>
</dbReference>
<dbReference type="Pfam" id="PF02699">
    <property type="entry name" value="YajC"/>
    <property type="match status" value="1"/>
</dbReference>
<feature type="compositionally biased region" description="Low complexity" evidence="10">
    <location>
        <begin position="138"/>
        <end position="154"/>
    </location>
</feature>
<evidence type="ECO:0000313" key="14">
    <source>
        <dbReference type="Proteomes" id="UP000595198"/>
    </source>
</evidence>
<dbReference type="InterPro" id="IPR003849">
    <property type="entry name" value="Preprotein_translocase_YajC"/>
</dbReference>
<evidence type="ECO:0000256" key="10">
    <source>
        <dbReference type="SAM" id="MobiDB-lite"/>
    </source>
</evidence>
<reference evidence="13 14" key="1">
    <citation type="submission" date="2020-12" db="EMBL/GenBank/DDBJ databases">
        <title>FDA dAtabase for Regulatory Grade micrObial Sequences (FDA-ARGOS): Supporting development and validation of Infectious Disease Dx tests.</title>
        <authorList>
            <person name="Sproer C."/>
            <person name="Gronow S."/>
            <person name="Severitt S."/>
            <person name="Schroder I."/>
            <person name="Tallon L."/>
            <person name="Sadzewicz L."/>
            <person name="Zhao X."/>
            <person name="Boylan J."/>
            <person name="Ott S."/>
            <person name="Bowen H."/>
            <person name="Vavikolanu K."/>
            <person name="Mehta A."/>
            <person name="Aluvathingal J."/>
            <person name="Nadendla S."/>
            <person name="Lowell S."/>
            <person name="Myers T."/>
            <person name="Yan Y."/>
            <person name="Sichtig H."/>
        </authorList>
    </citation>
    <scope>NUCLEOTIDE SEQUENCE [LARGE SCALE GENOMIC DNA]</scope>
    <source>
        <strain evidence="11 13">FDAARGOS_938</strain>
        <strain evidence="12 14">FDAARGOS_991</strain>
    </source>
</reference>
<keyword evidence="14" id="KW-1185">Reference proteome</keyword>
<dbReference type="AlphaFoldDB" id="A0AB37GAX8"/>
<keyword evidence="3" id="KW-0813">Transport</keyword>
<evidence type="ECO:0000256" key="5">
    <source>
        <dbReference type="ARBA" id="ARBA00022692"/>
    </source>
</evidence>
<proteinExistence type="inferred from homology"/>
<dbReference type="PANTHER" id="PTHR33909:SF1">
    <property type="entry name" value="SEC TRANSLOCON ACCESSORY COMPLEX SUBUNIT YAJC"/>
    <property type="match status" value="1"/>
</dbReference>
<protein>
    <submittedName>
        <fullName evidence="11">Preprotein translocase subunit YajC</fullName>
    </submittedName>
</protein>
<dbReference type="RefSeq" id="WP_049190818.1">
    <property type="nucleotide sequence ID" value="NZ_CP065628.1"/>
</dbReference>
<evidence type="ECO:0000313" key="13">
    <source>
        <dbReference type="Proteomes" id="UP000594774"/>
    </source>
</evidence>
<evidence type="ECO:0000256" key="9">
    <source>
        <dbReference type="ARBA" id="ARBA00023136"/>
    </source>
</evidence>
<keyword evidence="5" id="KW-0812">Transmembrane</keyword>
<comment type="similarity">
    <text evidence="2">Belongs to the YajC family.</text>
</comment>
<keyword evidence="7" id="KW-1133">Transmembrane helix</keyword>
<dbReference type="GO" id="GO:0005886">
    <property type="term" value="C:plasma membrane"/>
    <property type="evidence" value="ECO:0007669"/>
    <property type="project" value="UniProtKB-SubCell"/>
</dbReference>
<organism evidence="11 13">
    <name type="scientific">Corynebacterium amycolatum</name>
    <dbReference type="NCBI Taxonomy" id="43765"/>
    <lineage>
        <taxon>Bacteria</taxon>
        <taxon>Bacillati</taxon>
        <taxon>Actinomycetota</taxon>
        <taxon>Actinomycetes</taxon>
        <taxon>Mycobacteriales</taxon>
        <taxon>Corynebacteriaceae</taxon>
        <taxon>Corynebacterium</taxon>
    </lineage>
</organism>
<gene>
    <name evidence="11" type="primary">yajC</name>
    <name evidence="11" type="ORF">I6G95_09090</name>
    <name evidence="12" type="ORF">I6H48_09655</name>
</gene>